<organism evidence="2 3">
    <name type="scientific">Dietzia maris</name>
    <dbReference type="NCBI Taxonomy" id="37915"/>
    <lineage>
        <taxon>Bacteria</taxon>
        <taxon>Bacillati</taxon>
        <taxon>Actinomycetota</taxon>
        <taxon>Actinomycetes</taxon>
        <taxon>Mycobacteriales</taxon>
        <taxon>Dietziaceae</taxon>
        <taxon>Dietzia</taxon>
    </lineage>
</organism>
<evidence type="ECO:0000313" key="4">
    <source>
        <dbReference type="Proteomes" id="UP001172702"/>
    </source>
</evidence>
<dbReference type="Proteomes" id="UP000252187">
    <property type="component" value="Unassembled WGS sequence"/>
</dbReference>
<dbReference type="EMBL" id="JAUHTB010000031">
    <property type="protein sequence ID" value="MDN4507634.1"/>
    <property type="molecule type" value="Genomic_DNA"/>
</dbReference>
<protein>
    <submittedName>
        <fullName evidence="2">Uncharacterized protein</fullName>
    </submittedName>
</protein>
<reference evidence="2 3" key="1">
    <citation type="submission" date="2018-06" db="EMBL/GenBank/DDBJ databases">
        <title>Whole genome sequencing of four bacterial strains from South Shetland trench revealing bio-synthetic gene clusters.</title>
        <authorList>
            <person name="Abdel-Mageed W.M."/>
            <person name="Lehri B."/>
            <person name="Jarmusch S.A."/>
            <person name="Miranda K."/>
            <person name="Goodfellow M."/>
            <person name="Jaspars M."/>
            <person name="Karlyshev A.V."/>
        </authorList>
    </citation>
    <scope>NUCLEOTIDE SEQUENCE [LARGE SCALE GENOMIC DNA]</scope>
    <source>
        <strain evidence="2 3">SST1</strain>
    </source>
</reference>
<gene>
    <name evidence="2" type="ORF">DQ226_12800</name>
    <name evidence="1" type="ORF">QYF62_16460</name>
</gene>
<evidence type="ECO:0000313" key="2">
    <source>
        <dbReference type="EMBL" id="RBA33414.1"/>
    </source>
</evidence>
<dbReference type="STRING" id="37915.A2U19_14830"/>
<evidence type="ECO:0000313" key="3">
    <source>
        <dbReference type="Proteomes" id="UP000252187"/>
    </source>
</evidence>
<dbReference type="AlphaFoldDB" id="A0A365P8B1"/>
<dbReference type="RefSeq" id="WP_096905656.1">
    <property type="nucleotide sequence ID" value="NZ_JAPWIO010000005.1"/>
</dbReference>
<keyword evidence="4" id="KW-1185">Reference proteome</keyword>
<dbReference type="EMBL" id="QNTT01000037">
    <property type="protein sequence ID" value="RBA33414.1"/>
    <property type="molecule type" value="Genomic_DNA"/>
</dbReference>
<comment type="caution">
    <text evidence="2">The sequence shown here is derived from an EMBL/GenBank/DDBJ whole genome shotgun (WGS) entry which is preliminary data.</text>
</comment>
<accession>A0A365P8B1</accession>
<name>A0A365P8B1_9ACTN</name>
<evidence type="ECO:0000313" key="1">
    <source>
        <dbReference type="EMBL" id="MDN4507634.1"/>
    </source>
</evidence>
<sequence length="295" mass="30822">MSRTRVVVVLGGDPEDRAGVTADLLADPGCTALILTGHPDAVDPRLDVSEDGPVEVRVDDPTARLETYRSGAADPDDDVLAALAAGGDAPLAAVLGWEYARRAASSEYWDVVVVELDGDLTAVRRLAAAGELAAFVESRWPANVRFASMAAGGRADVRVREAHRLALLAGDVAGFLAGRIETIVVGSPAGSTAAMATLARGAVTPVVAPDGEGGYRVEYPAPTRPSAPVSVEGDRLRLEFDGFRAVVALPPLLRRCVLTQSVFERDAGRLVISFLPDPDLWPPNLVPSGSADRAG</sequence>
<dbReference type="Proteomes" id="UP001172702">
    <property type="component" value="Unassembled WGS sequence"/>
</dbReference>
<reference evidence="1 4" key="2">
    <citation type="submission" date="2023-07" db="EMBL/GenBank/DDBJ databases">
        <title>Strategy for survival of the halotoleranting strain Dietzia MX2 from the Yakshinskoe mineral salts deposit.</title>
        <authorList>
            <person name="Kharitonova M.A."/>
            <person name="Kupriyanova-Ashina F.G."/>
            <person name="Shakirov T.R."/>
            <person name="Vafina M.S."/>
            <person name="Ilinskaya O.N."/>
        </authorList>
    </citation>
    <scope>NUCLEOTIDE SEQUENCE [LARGE SCALE GENOMIC DNA]</scope>
    <source>
        <strain evidence="1 4">MX2</strain>
    </source>
</reference>
<proteinExistence type="predicted"/>